<evidence type="ECO:0000313" key="10">
    <source>
        <dbReference type="EMBL" id="GAA3953851.1"/>
    </source>
</evidence>
<dbReference type="PANTHER" id="PTHR30435:SF18">
    <property type="entry name" value="FLAGELLAR BASAL-BODY ROD PROTEIN FLGF"/>
    <property type="match status" value="1"/>
</dbReference>
<dbReference type="InterPro" id="IPR037925">
    <property type="entry name" value="FlgE/F/G-like"/>
</dbReference>
<evidence type="ECO:0000256" key="3">
    <source>
        <dbReference type="ARBA" id="ARBA00023143"/>
    </source>
</evidence>
<dbReference type="InterPro" id="IPR001444">
    <property type="entry name" value="Flag_bb_rod_N"/>
</dbReference>
<comment type="caution">
    <text evidence="10">The sequence shown here is derived from an EMBL/GenBank/DDBJ whole genome shotgun (WGS) entry which is preliminary data.</text>
</comment>
<evidence type="ECO:0000256" key="1">
    <source>
        <dbReference type="ARBA" id="ARBA00004117"/>
    </source>
</evidence>
<feature type="domain" description="Flagellar hook protein FlgE/F/G-like D1" evidence="9">
    <location>
        <begin position="81"/>
        <end position="146"/>
    </location>
</feature>
<dbReference type="PANTHER" id="PTHR30435">
    <property type="entry name" value="FLAGELLAR PROTEIN"/>
    <property type="match status" value="1"/>
</dbReference>
<organism evidence="10 11">
    <name type="scientific">Allohahella marinimesophila</name>
    <dbReference type="NCBI Taxonomy" id="1054972"/>
    <lineage>
        <taxon>Bacteria</taxon>
        <taxon>Pseudomonadati</taxon>
        <taxon>Pseudomonadota</taxon>
        <taxon>Gammaproteobacteria</taxon>
        <taxon>Oceanospirillales</taxon>
        <taxon>Hahellaceae</taxon>
        <taxon>Allohahella</taxon>
    </lineage>
</organism>
<dbReference type="Pfam" id="PF22692">
    <property type="entry name" value="LlgE_F_G_D1"/>
    <property type="match status" value="1"/>
</dbReference>
<keyword evidence="11" id="KW-1185">Reference proteome</keyword>
<keyword evidence="10" id="KW-0966">Cell projection</keyword>
<gene>
    <name evidence="10" type="ORF">GCM10022278_10790</name>
</gene>
<keyword evidence="10" id="KW-0282">Flagellum</keyword>
<dbReference type="Proteomes" id="UP001501337">
    <property type="component" value="Unassembled WGS sequence"/>
</dbReference>
<reference evidence="11" key="1">
    <citation type="journal article" date="2019" name="Int. J. Syst. Evol. Microbiol.">
        <title>The Global Catalogue of Microorganisms (GCM) 10K type strain sequencing project: providing services to taxonomists for standard genome sequencing and annotation.</title>
        <authorList>
            <consortium name="The Broad Institute Genomics Platform"/>
            <consortium name="The Broad Institute Genome Sequencing Center for Infectious Disease"/>
            <person name="Wu L."/>
            <person name="Ma J."/>
        </authorList>
    </citation>
    <scope>NUCLEOTIDE SEQUENCE [LARGE SCALE GENOMIC DNA]</scope>
    <source>
        <strain evidence="11">JCM 17555</strain>
    </source>
</reference>
<evidence type="ECO:0000259" key="8">
    <source>
        <dbReference type="Pfam" id="PF06429"/>
    </source>
</evidence>
<evidence type="ECO:0000259" key="7">
    <source>
        <dbReference type="Pfam" id="PF00460"/>
    </source>
</evidence>
<evidence type="ECO:0000256" key="5">
    <source>
        <dbReference type="ARBA" id="ARBA00040228"/>
    </source>
</evidence>
<protein>
    <recommendedName>
        <fullName evidence="5 6">Flagellar basal-body rod protein FlgF</fullName>
    </recommendedName>
</protein>
<evidence type="ECO:0000313" key="11">
    <source>
        <dbReference type="Proteomes" id="UP001501337"/>
    </source>
</evidence>
<dbReference type="Pfam" id="PF06429">
    <property type="entry name" value="Flg_bbr_C"/>
    <property type="match status" value="1"/>
</dbReference>
<keyword evidence="10" id="KW-0969">Cilium</keyword>
<dbReference type="RefSeq" id="WP_344804089.1">
    <property type="nucleotide sequence ID" value="NZ_BAABBO010000005.1"/>
</dbReference>
<evidence type="ECO:0000256" key="2">
    <source>
        <dbReference type="ARBA" id="ARBA00009677"/>
    </source>
</evidence>
<evidence type="ECO:0000256" key="6">
    <source>
        <dbReference type="RuleBase" id="RU362116"/>
    </source>
</evidence>
<evidence type="ECO:0000256" key="4">
    <source>
        <dbReference type="ARBA" id="ARBA00038560"/>
    </source>
</evidence>
<dbReference type="InterPro" id="IPR010930">
    <property type="entry name" value="Flg_bb/hook_C_dom"/>
</dbReference>
<dbReference type="EMBL" id="BAABBO010000005">
    <property type="protein sequence ID" value="GAA3953851.1"/>
    <property type="molecule type" value="Genomic_DNA"/>
</dbReference>
<dbReference type="InterPro" id="IPR053967">
    <property type="entry name" value="LlgE_F_G-like_D1"/>
</dbReference>
<dbReference type="NCBIfam" id="NF009280">
    <property type="entry name" value="PRK12640.1"/>
    <property type="match status" value="1"/>
</dbReference>
<comment type="subcellular location">
    <subcellularLocation>
        <location evidence="1 6">Bacterial flagellum basal body</location>
    </subcellularLocation>
</comment>
<feature type="domain" description="Flagellar basal-body/hook protein C-terminal" evidence="8">
    <location>
        <begin position="216"/>
        <end position="260"/>
    </location>
</feature>
<dbReference type="SUPFAM" id="SSF117143">
    <property type="entry name" value="Flagellar hook protein flgE"/>
    <property type="match status" value="1"/>
</dbReference>
<comment type="subunit">
    <text evidence="4 6">The basal body constitutes a major portion of the flagellar organelle and consists of five rings (E,L,P,S, and M) mounted on a central rod. The rod consists of about 26 subunits of FlgG in the distal portion, and FlgB, FlgC and FlgF are thought to build up the proximal portion of the rod with about 6 subunits each.</text>
</comment>
<name>A0ABP7NTJ0_9GAMM</name>
<keyword evidence="3 6" id="KW-0975">Bacterial flagellum</keyword>
<comment type="similarity">
    <text evidence="2 6">Belongs to the flagella basal body rod proteins family.</text>
</comment>
<proteinExistence type="inferred from homology"/>
<dbReference type="InterPro" id="IPR020013">
    <property type="entry name" value="Flagellar_FlgE/F/G"/>
</dbReference>
<sequence length="264" mass="27774">MDKGLYIAMSGAKQAMTAQQGHANNLANVNTTGFKADLHQARSMPVYGQHFPTRAYAMTENPATDFAGGSMIQTGRDLDVAVKGEGWLVVQAPDGNEAFTRDGGLQIDVNGVLRTASGLPVLGDGGPIVLPPASKMAIGGDGTISVVPLGAPPEEVVVVDRIRLVNPDARELGKGSDGLIRFREDIDAVLNADPALAGQPVEGRVAEPDGAVRIASGFLETSNVNAVGEMTEIMSLSRQYEMQVKLMGTFQENSESSARLLQLS</sequence>
<evidence type="ECO:0000259" key="9">
    <source>
        <dbReference type="Pfam" id="PF22692"/>
    </source>
</evidence>
<dbReference type="NCBIfam" id="TIGR03506">
    <property type="entry name" value="FlgEFG_subfam"/>
    <property type="match status" value="1"/>
</dbReference>
<accession>A0ABP7NTJ0</accession>
<dbReference type="Pfam" id="PF00460">
    <property type="entry name" value="Flg_bb_rod"/>
    <property type="match status" value="1"/>
</dbReference>
<feature type="domain" description="Flagellar basal body rod protein N-terminal" evidence="7">
    <location>
        <begin position="5"/>
        <end position="35"/>
    </location>
</feature>